<dbReference type="EMBL" id="CP055153">
    <property type="protein sequence ID" value="QMU31513.1"/>
    <property type="molecule type" value="Genomic_DNA"/>
</dbReference>
<name>A0A7L7LFE0_9BACT</name>
<gene>
    <name evidence="2" type="ORF">HUW48_10050</name>
</gene>
<organism evidence="2 3">
    <name type="scientific">Adhaeribacter radiodurans</name>
    <dbReference type="NCBI Taxonomy" id="2745197"/>
    <lineage>
        <taxon>Bacteria</taxon>
        <taxon>Pseudomonadati</taxon>
        <taxon>Bacteroidota</taxon>
        <taxon>Cytophagia</taxon>
        <taxon>Cytophagales</taxon>
        <taxon>Hymenobacteraceae</taxon>
        <taxon>Adhaeribacter</taxon>
    </lineage>
</organism>
<protein>
    <submittedName>
        <fullName evidence="2">LUD domain-containing protein</fullName>
    </submittedName>
</protein>
<proteinExistence type="predicted"/>
<dbReference type="SUPFAM" id="SSF100950">
    <property type="entry name" value="NagB/RpiA/CoA transferase-like"/>
    <property type="match status" value="1"/>
</dbReference>
<evidence type="ECO:0000313" key="2">
    <source>
        <dbReference type="EMBL" id="QMU31513.1"/>
    </source>
</evidence>
<keyword evidence="3" id="KW-1185">Reference proteome</keyword>
<dbReference type="Pfam" id="PF02589">
    <property type="entry name" value="LUD_dom"/>
    <property type="match status" value="1"/>
</dbReference>
<evidence type="ECO:0000313" key="3">
    <source>
        <dbReference type="Proteomes" id="UP000514509"/>
    </source>
</evidence>
<dbReference type="KEGG" id="add:HUW48_10050"/>
<dbReference type="Proteomes" id="UP000514509">
    <property type="component" value="Chromosome"/>
</dbReference>
<dbReference type="PANTHER" id="PTHR43682:SF1">
    <property type="entry name" value="LACTATE UTILIZATION PROTEIN C"/>
    <property type="match status" value="1"/>
</dbReference>
<reference evidence="2 3" key="2">
    <citation type="submission" date="2020-08" db="EMBL/GenBank/DDBJ databases">
        <title>Adhaeribacter dokdonensis sp. nov., isolated from the rhizosphere of Elymus tsukushiensis, a plant native to the Dokdo Islands, Republic of Korea.</title>
        <authorList>
            <person name="Ghim S.Y."/>
        </authorList>
    </citation>
    <scope>NUCLEOTIDE SEQUENCE [LARGE SCALE GENOMIC DNA]</scope>
    <source>
        <strain evidence="2 3">KUDC8001</strain>
    </source>
</reference>
<dbReference type="InterPro" id="IPR003741">
    <property type="entry name" value="LUD_dom"/>
</dbReference>
<dbReference type="AlphaFoldDB" id="A0A7L7LFE0"/>
<dbReference type="InterPro" id="IPR024185">
    <property type="entry name" value="FTHF_cligase-like_sf"/>
</dbReference>
<dbReference type="Gene3D" id="3.40.50.10420">
    <property type="entry name" value="NagB/RpiA/CoA transferase-like"/>
    <property type="match status" value="1"/>
</dbReference>
<sequence length="195" mass="21243">MGSREKILEAVKRNQPENTPLPTVPFFEPPFTDSVRKFSEVVQAIGGEVHQVSSYAEINTILKKEFGTKTIFSSAKELAELVQTGLDYKNAHAFADLELAVVEANLAVAENGAVWVTEDLIQERALPFIAQHLALIIPAETIVPTMHEAYGKIGTLDYGFATFIAGPSKTADIEQSLVLGAHGPKSLLVFLIRPL</sequence>
<dbReference type="PANTHER" id="PTHR43682">
    <property type="entry name" value="LACTATE UTILIZATION PROTEIN C"/>
    <property type="match status" value="1"/>
</dbReference>
<dbReference type="InterPro" id="IPR037171">
    <property type="entry name" value="NagB/RpiA_transferase-like"/>
</dbReference>
<reference evidence="2 3" key="1">
    <citation type="submission" date="2020-06" db="EMBL/GenBank/DDBJ databases">
        <authorList>
            <person name="Hwang Y.J."/>
        </authorList>
    </citation>
    <scope>NUCLEOTIDE SEQUENCE [LARGE SCALE GENOMIC DNA]</scope>
    <source>
        <strain evidence="2 3">KUDC8001</strain>
    </source>
</reference>
<evidence type="ECO:0000259" key="1">
    <source>
        <dbReference type="Pfam" id="PF02589"/>
    </source>
</evidence>
<accession>A0A7L7LFE0</accession>
<feature type="domain" description="LUD" evidence="1">
    <location>
        <begin position="37"/>
        <end position="192"/>
    </location>
</feature>